<dbReference type="EC" id="2.3.1.251" evidence="7"/>
<feature type="signal peptide" evidence="7">
    <location>
        <begin position="1"/>
        <end position="30"/>
    </location>
</feature>
<accession>A0A1W6YQJ1</accession>
<evidence type="ECO:0000256" key="2">
    <source>
        <dbReference type="ARBA" id="ARBA00022679"/>
    </source>
</evidence>
<dbReference type="RefSeq" id="WP_086066623.1">
    <property type="nucleotide sequence ID" value="NZ_CP021108.1"/>
</dbReference>
<dbReference type="GO" id="GO:0009279">
    <property type="term" value="C:cell outer membrane"/>
    <property type="evidence" value="ECO:0007669"/>
    <property type="project" value="UniProtKB-SubCell"/>
</dbReference>
<dbReference type="AlphaFoldDB" id="A0A1W6YQJ1"/>
<gene>
    <name evidence="7" type="primary">pagP</name>
    <name evidence="8" type="ORF">CAL12_22320</name>
</gene>
<organism evidence="8 9">
    <name type="scientific">Bordetella genomosp. 8</name>
    <dbReference type="NCBI Taxonomy" id="1416806"/>
    <lineage>
        <taxon>Bacteria</taxon>
        <taxon>Pseudomonadati</taxon>
        <taxon>Pseudomonadota</taxon>
        <taxon>Betaproteobacteria</taxon>
        <taxon>Burkholderiales</taxon>
        <taxon>Alcaligenaceae</taxon>
        <taxon>Bordetella</taxon>
    </lineage>
</organism>
<evidence type="ECO:0000313" key="8">
    <source>
        <dbReference type="EMBL" id="ARP83284.1"/>
    </source>
</evidence>
<dbReference type="GO" id="GO:0016746">
    <property type="term" value="F:acyltransferase activity"/>
    <property type="evidence" value="ECO:0007669"/>
    <property type="project" value="UniProtKB-UniRule"/>
</dbReference>
<dbReference type="Proteomes" id="UP000194151">
    <property type="component" value="Chromosome"/>
</dbReference>
<dbReference type="STRING" id="1416806.CAL12_22320"/>
<proteinExistence type="inferred from homology"/>
<evidence type="ECO:0000313" key="9">
    <source>
        <dbReference type="Proteomes" id="UP000194151"/>
    </source>
</evidence>
<keyword evidence="3 7" id="KW-0732">Signal</keyword>
<dbReference type="EMBL" id="CP021108">
    <property type="protein sequence ID" value="ARP83284.1"/>
    <property type="molecule type" value="Genomic_DNA"/>
</dbReference>
<sequence length="191" mass="21065" precursor="true">MIRSISLAARRGAAVALLAAATALPLTAQACDNVPDWAQGACNRLDQIWNQGNDELYITGYAWHNRAAYSADKIKSFREESWGGGWGKGIYDEDGDWQGLYGMAFLDSHGHVEPIAGYGYQKIGRVGENWRFGIGYTAFLTAREDIFHYIPFPGILPLASVGYDKATFYATYIPGGKGNGNVLFMFGKWTF</sequence>
<reference evidence="8 9" key="1">
    <citation type="submission" date="2017-05" db="EMBL/GenBank/DDBJ databases">
        <title>Complete and WGS of Bordetella genogroups.</title>
        <authorList>
            <person name="Spilker T."/>
            <person name="LiPuma J."/>
        </authorList>
    </citation>
    <scope>NUCLEOTIDE SEQUENCE [LARGE SCALE GENOMIC DNA]</scope>
    <source>
        <strain evidence="8 9">AU19157</strain>
    </source>
</reference>
<comment type="function">
    <text evidence="7">Transfers a fatty acid residue from the sn-1 position of a phospholipid to the N-linked hydroxyfatty acid chain on the proximal unit of lipid A or its precursors.</text>
</comment>
<feature type="active site" evidence="7">
    <location>
        <position position="108"/>
    </location>
</feature>
<evidence type="ECO:0000256" key="6">
    <source>
        <dbReference type="ARBA" id="ARBA00023315"/>
    </source>
</evidence>
<dbReference type="GO" id="GO:0009245">
    <property type="term" value="P:lipid A biosynthetic process"/>
    <property type="evidence" value="ECO:0007669"/>
    <property type="project" value="UniProtKB-UniRule"/>
</dbReference>
<keyword evidence="5 7" id="KW-0998">Cell outer membrane</keyword>
<keyword evidence="2 7" id="KW-0808">Transferase</keyword>
<keyword evidence="9" id="KW-1185">Reference proteome</keyword>
<dbReference type="Gene3D" id="2.40.160.20">
    <property type="match status" value="1"/>
</dbReference>
<evidence type="ECO:0000256" key="7">
    <source>
        <dbReference type="HAMAP-Rule" id="MF_00837"/>
    </source>
</evidence>
<dbReference type="SUPFAM" id="SSF56925">
    <property type="entry name" value="OMPA-like"/>
    <property type="match status" value="1"/>
</dbReference>
<dbReference type="NCBIfam" id="NF008271">
    <property type="entry name" value="PRK11045.1"/>
    <property type="match status" value="1"/>
</dbReference>
<evidence type="ECO:0000256" key="5">
    <source>
        <dbReference type="ARBA" id="ARBA00023237"/>
    </source>
</evidence>
<dbReference type="Pfam" id="PF07017">
    <property type="entry name" value="PagP"/>
    <property type="match status" value="1"/>
</dbReference>
<comment type="caution">
    <text evidence="7">Lacks conserved residue(s) required for the propagation of feature annotation.</text>
</comment>
<dbReference type="HAMAP" id="MF_00837">
    <property type="entry name" value="PagP_transferase"/>
    <property type="match status" value="1"/>
</dbReference>
<protein>
    <recommendedName>
        <fullName evidence="7">Lipid A acyltransferase PagP</fullName>
        <ecNumber evidence="7">2.3.1.251</ecNumber>
    </recommendedName>
    <alternativeName>
        <fullName evidence="7">Lipid A acylation protein</fullName>
    </alternativeName>
</protein>
<keyword evidence="4 7" id="KW-0472">Membrane</keyword>
<name>A0A1W6YQJ1_9BORD</name>
<comment type="catalytic activity">
    <reaction evidence="7">
        <text>a lipid A + a 1,2-diacyl-sn-glycero-3-phosphocholine = a hepta-acyl lipid A + a 2-acyl-sn-glycero-3-phosphocholine</text>
        <dbReference type="Rhea" id="RHEA:74275"/>
        <dbReference type="ChEBI" id="CHEBI:57643"/>
        <dbReference type="ChEBI" id="CHEBI:57875"/>
        <dbReference type="ChEBI" id="CHEBI:193141"/>
        <dbReference type="ChEBI" id="CHEBI:193142"/>
        <dbReference type="EC" id="2.3.1.251"/>
    </reaction>
</comment>
<comment type="catalytic activity">
    <reaction evidence="7">
        <text>a lipid IVA + a 1,2-diacyl-sn-glycero-3-phosphocholine = a lipid IVB + a 2-acyl-sn-glycero-3-phosphocholine</text>
        <dbReference type="Rhea" id="RHEA:74279"/>
        <dbReference type="ChEBI" id="CHEBI:57643"/>
        <dbReference type="ChEBI" id="CHEBI:57875"/>
        <dbReference type="ChEBI" id="CHEBI:176425"/>
        <dbReference type="ChEBI" id="CHEBI:193143"/>
        <dbReference type="EC" id="2.3.1.251"/>
    </reaction>
</comment>
<dbReference type="KEGG" id="bgv:CAL12_22320"/>
<feature type="chain" id="PRO_5013409266" description="Lipid A acyltransferase PagP" evidence="7">
    <location>
        <begin position="31"/>
        <end position="191"/>
    </location>
</feature>
<comment type="catalytic activity">
    <reaction evidence="7">
        <text>a lipid IIA + a 1,2-diacyl-sn-glycero-3-phosphocholine = a lipid IIB + a 2-acyl-sn-glycero-3-phosphocholine</text>
        <dbReference type="Rhea" id="RHEA:74283"/>
        <dbReference type="ChEBI" id="CHEBI:57643"/>
        <dbReference type="ChEBI" id="CHEBI:57875"/>
        <dbReference type="ChEBI" id="CHEBI:193144"/>
        <dbReference type="ChEBI" id="CHEBI:193145"/>
        <dbReference type="EC" id="2.3.1.251"/>
    </reaction>
</comment>
<feature type="site" description="Role in lipopolysaccharide recognition" evidence="7">
    <location>
        <position position="73"/>
    </location>
</feature>
<feature type="active site" evidence="7">
    <location>
        <position position="107"/>
    </location>
</feature>
<dbReference type="InterPro" id="IPR011250">
    <property type="entry name" value="OMP/PagP_B-barrel"/>
</dbReference>
<dbReference type="OrthoDB" id="9156803at2"/>
<dbReference type="PROSITE" id="PS51257">
    <property type="entry name" value="PROKAR_LIPOPROTEIN"/>
    <property type="match status" value="1"/>
</dbReference>
<feature type="active site" evidence="7">
    <location>
        <position position="64"/>
    </location>
</feature>
<keyword evidence="6 7" id="KW-0012">Acyltransferase</keyword>
<dbReference type="InterPro" id="IPR009746">
    <property type="entry name" value="LipidA_acyl_PagP"/>
</dbReference>
<comment type="subcellular location">
    <subcellularLocation>
        <location evidence="7">Cell outer membrane</location>
        <topology evidence="7">Lipid-anchor</topology>
    </subcellularLocation>
</comment>
<comment type="similarity">
    <text evidence="1 7">Belongs to the lipid A palmitoyltransferase family.</text>
</comment>
<comment type="subunit">
    <text evidence="7">Homodimer.</text>
</comment>
<evidence type="ECO:0000256" key="4">
    <source>
        <dbReference type="ARBA" id="ARBA00023136"/>
    </source>
</evidence>
<evidence type="ECO:0000256" key="1">
    <source>
        <dbReference type="ARBA" id="ARBA00006368"/>
    </source>
</evidence>
<evidence type="ECO:0000256" key="3">
    <source>
        <dbReference type="ARBA" id="ARBA00022729"/>
    </source>
</evidence>